<sequence>MKSISQGIPPLLARPTLNTLPATPWSTYANELPADFALPEVINFITSPLSSVSKTLPSYYFSTSGDEFNTNCYNTLTQQL</sequence>
<organism evidence="1 2">
    <name type="scientific">Boletus reticuloceps</name>
    <dbReference type="NCBI Taxonomy" id="495285"/>
    <lineage>
        <taxon>Eukaryota</taxon>
        <taxon>Fungi</taxon>
        <taxon>Dikarya</taxon>
        <taxon>Basidiomycota</taxon>
        <taxon>Agaricomycotina</taxon>
        <taxon>Agaricomycetes</taxon>
        <taxon>Agaricomycetidae</taxon>
        <taxon>Boletales</taxon>
        <taxon>Boletineae</taxon>
        <taxon>Boletaceae</taxon>
        <taxon>Boletoideae</taxon>
        <taxon>Boletus</taxon>
    </lineage>
</organism>
<accession>A0A8I3A5Y8</accession>
<dbReference type="EMBL" id="JAGFBS010000024">
    <property type="protein sequence ID" value="KAG6372923.1"/>
    <property type="molecule type" value="Genomic_DNA"/>
</dbReference>
<keyword evidence="2" id="KW-1185">Reference proteome</keyword>
<dbReference type="OrthoDB" id="428480at2759"/>
<proteinExistence type="predicted"/>
<comment type="caution">
    <text evidence="1">The sequence shown here is derived from an EMBL/GenBank/DDBJ whole genome shotgun (WGS) entry which is preliminary data.</text>
</comment>
<gene>
    <name evidence="1" type="ORF">JVT61DRAFT_6953</name>
</gene>
<protein>
    <submittedName>
        <fullName evidence="1">Uncharacterized protein</fullName>
    </submittedName>
</protein>
<name>A0A8I3A5Y8_9AGAM</name>
<dbReference type="AlphaFoldDB" id="A0A8I3A5Y8"/>
<evidence type="ECO:0000313" key="1">
    <source>
        <dbReference type="EMBL" id="KAG6372923.1"/>
    </source>
</evidence>
<dbReference type="Proteomes" id="UP000683000">
    <property type="component" value="Unassembled WGS sequence"/>
</dbReference>
<reference evidence="1" key="1">
    <citation type="submission" date="2021-03" db="EMBL/GenBank/DDBJ databases">
        <title>Evolutionary innovations through gain and loss of genes in the ectomycorrhizal Boletales.</title>
        <authorList>
            <person name="Wu G."/>
            <person name="Miyauchi S."/>
            <person name="Morin E."/>
            <person name="Yang Z.-L."/>
            <person name="Xu J."/>
            <person name="Martin F.M."/>
        </authorList>
    </citation>
    <scope>NUCLEOTIDE SEQUENCE</scope>
    <source>
        <strain evidence="1">BR01</strain>
    </source>
</reference>
<evidence type="ECO:0000313" key="2">
    <source>
        <dbReference type="Proteomes" id="UP000683000"/>
    </source>
</evidence>